<organism evidence="1 2">
    <name type="scientific">Aquipseudomonas alcaligenes</name>
    <name type="common">Pseudomonas alcaligenes</name>
    <dbReference type="NCBI Taxonomy" id="43263"/>
    <lineage>
        <taxon>Bacteria</taxon>
        <taxon>Pseudomonadati</taxon>
        <taxon>Pseudomonadota</taxon>
        <taxon>Gammaproteobacteria</taxon>
        <taxon>Pseudomonadales</taxon>
        <taxon>Pseudomonadaceae</taxon>
        <taxon>Aquipseudomonas</taxon>
    </lineage>
</organism>
<evidence type="ECO:0000313" key="2">
    <source>
        <dbReference type="Proteomes" id="UP000321110"/>
    </source>
</evidence>
<sequence length="73" mass="8040">MSKTQHPITDELLDQLLANYQNPEDLIGADGILKQLTKKLVERALDAELTHDVVEAQTAFAVLNGIPETRVDA</sequence>
<accession>A0A5C7WC17</accession>
<reference evidence="1 2" key="1">
    <citation type="submission" date="2018-09" db="EMBL/GenBank/DDBJ databases">
        <title>Metagenome Assembled Genomes from an Advanced Water Purification Facility.</title>
        <authorList>
            <person name="Stamps B.W."/>
            <person name="Spear J.R."/>
        </authorList>
    </citation>
    <scope>NUCLEOTIDE SEQUENCE [LARGE SCALE GENOMIC DNA]</scope>
    <source>
        <strain evidence="1">Bin_52_1</strain>
    </source>
</reference>
<dbReference type="AlphaFoldDB" id="A0A5C7WC17"/>
<proteinExistence type="predicted"/>
<protein>
    <recommendedName>
        <fullName evidence="3">IS256 family transposase</fullName>
    </recommendedName>
</protein>
<dbReference type="Proteomes" id="UP000321110">
    <property type="component" value="Unassembled WGS sequence"/>
</dbReference>
<comment type="caution">
    <text evidence="1">The sequence shown here is derived from an EMBL/GenBank/DDBJ whole genome shotgun (WGS) entry which is preliminary data.</text>
</comment>
<name>A0A5C7WC17_AQUAC</name>
<dbReference type="EMBL" id="SSFO01000061">
    <property type="protein sequence ID" value="TXI34653.1"/>
    <property type="molecule type" value="Genomic_DNA"/>
</dbReference>
<evidence type="ECO:0000313" key="1">
    <source>
        <dbReference type="EMBL" id="TXI34653.1"/>
    </source>
</evidence>
<gene>
    <name evidence="1" type="ORF">E6Q69_03455</name>
</gene>
<evidence type="ECO:0008006" key="3">
    <source>
        <dbReference type="Google" id="ProtNLM"/>
    </source>
</evidence>